<dbReference type="PANTHER" id="PTHR22930">
    <property type="match status" value="1"/>
</dbReference>
<protein>
    <recommendedName>
        <fullName evidence="9">DDE Tnp4 domain-containing protein</fullName>
    </recommendedName>
</protein>
<gene>
    <name evidence="10" type="primary">106673007</name>
</gene>
<evidence type="ECO:0000259" key="9">
    <source>
        <dbReference type="Pfam" id="PF13359"/>
    </source>
</evidence>
<evidence type="ECO:0000256" key="8">
    <source>
        <dbReference type="SAM" id="MobiDB-lite"/>
    </source>
</evidence>
<evidence type="ECO:0000256" key="6">
    <source>
        <dbReference type="ARBA" id="ARBA00022801"/>
    </source>
</evidence>
<evidence type="ECO:0000256" key="4">
    <source>
        <dbReference type="ARBA" id="ARBA00022722"/>
    </source>
</evidence>
<dbReference type="InterPro" id="IPR027806">
    <property type="entry name" value="HARBI1_dom"/>
</dbReference>
<dbReference type="Pfam" id="PF13359">
    <property type="entry name" value="DDE_Tnp_4"/>
    <property type="match status" value="1"/>
</dbReference>
<keyword evidence="7" id="KW-0539">Nucleus</keyword>
<evidence type="ECO:0000256" key="2">
    <source>
        <dbReference type="ARBA" id="ARBA00004123"/>
    </source>
</evidence>
<proteinExistence type="inferred from homology"/>
<name>A0A8I6THE4_CIMLE</name>
<dbReference type="InterPro" id="IPR045249">
    <property type="entry name" value="HARBI1-like"/>
</dbReference>
<keyword evidence="11" id="KW-1185">Reference proteome</keyword>
<dbReference type="GO" id="GO:0046872">
    <property type="term" value="F:metal ion binding"/>
    <property type="evidence" value="ECO:0007669"/>
    <property type="project" value="UniProtKB-KW"/>
</dbReference>
<reference evidence="10" key="1">
    <citation type="submission" date="2022-01" db="UniProtKB">
        <authorList>
            <consortium name="EnsemblMetazoa"/>
        </authorList>
    </citation>
    <scope>IDENTIFICATION</scope>
</reference>
<dbReference type="Proteomes" id="UP000494040">
    <property type="component" value="Unassembled WGS sequence"/>
</dbReference>
<dbReference type="GO" id="GO:0005634">
    <property type="term" value="C:nucleus"/>
    <property type="evidence" value="ECO:0007669"/>
    <property type="project" value="UniProtKB-SubCell"/>
</dbReference>
<dbReference type="KEGG" id="clec:106673007"/>
<evidence type="ECO:0000256" key="7">
    <source>
        <dbReference type="ARBA" id="ARBA00023242"/>
    </source>
</evidence>
<comment type="cofactor">
    <cofactor evidence="1">
        <name>a divalent metal cation</name>
        <dbReference type="ChEBI" id="CHEBI:60240"/>
    </cofactor>
</comment>
<dbReference type="OMA" id="VERCENM"/>
<evidence type="ECO:0000313" key="11">
    <source>
        <dbReference type="Proteomes" id="UP000494040"/>
    </source>
</evidence>
<dbReference type="GO" id="GO:0004518">
    <property type="term" value="F:nuclease activity"/>
    <property type="evidence" value="ECO:0007669"/>
    <property type="project" value="UniProtKB-KW"/>
</dbReference>
<dbReference type="PANTHER" id="PTHR22930:SF220">
    <property type="entry name" value="PROTEIN ALP1-LIKE"/>
    <property type="match status" value="1"/>
</dbReference>
<evidence type="ECO:0000256" key="1">
    <source>
        <dbReference type="ARBA" id="ARBA00001968"/>
    </source>
</evidence>
<organism evidence="10 11">
    <name type="scientific">Cimex lectularius</name>
    <name type="common">Bed bug</name>
    <name type="synonym">Acanthia lectularia</name>
    <dbReference type="NCBI Taxonomy" id="79782"/>
    <lineage>
        <taxon>Eukaryota</taxon>
        <taxon>Metazoa</taxon>
        <taxon>Ecdysozoa</taxon>
        <taxon>Arthropoda</taxon>
        <taxon>Hexapoda</taxon>
        <taxon>Insecta</taxon>
        <taxon>Pterygota</taxon>
        <taxon>Neoptera</taxon>
        <taxon>Paraneoptera</taxon>
        <taxon>Hemiptera</taxon>
        <taxon>Heteroptera</taxon>
        <taxon>Panheteroptera</taxon>
        <taxon>Cimicomorpha</taxon>
        <taxon>Cimicidae</taxon>
        <taxon>Cimex</taxon>
    </lineage>
</organism>
<keyword evidence="6" id="KW-0378">Hydrolase</keyword>
<keyword evidence="4" id="KW-0540">Nuclease</keyword>
<comment type="similarity">
    <text evidence="3">Belongs to the HARBI1 family.</text>
</comment>
<dbReference type="AlphaFoldDB" id="A0A8I6THE4"/>
<feature type="domain" description="DDE Tnp4" evidence="9">
    <location>
        <begin position="177"/>
        <end position="343"/>
    </location>
</feature>
<dbReference type="EnsemblMetazoa" id="XM_024230169.1">
    <property type="protein sequence ID" value="XP_024085937.1"/>
    <property type="gene ID" value="LOC106664153"/>
</dbReference>
<comment type="subcellular location">
    <subcellularLocation>
        <location evidence="2">Nucleus</location>
    </subcellularLocation>
</comment>
<sequence length="406" mass="46233">MQFSELELAAIAVALDEEERENHVDRLHTAKRRWGVHPTWRKRKLEGEFATLYKELLDDESKFFGYFRMSWECFNVLLLKVKSGLTKQKTFFQEPISPSERLAVCLRFLATGDSFKSISYSYRLGHSTVCQIVNSTCRTIVTELMNEVMPQPTEESWKAVARDFEALWNFPNCIGALDGKHFTIEAPANSESLYFNYKHTHSIVLLALVDARYKFITVDVGSYGRNSDGGIFARSSLGKRLENGTLNIPSGKYLPNTTTVAPYVIVADEAFPLKTYLLRPYPGRQSAEDTGKTSFNNKLSLARRLVENAFGILTQRFRIYCRRIKMAPENVDYVILATCVLHNFLRERSDSVHLPHSYNDGTQNSQPQPCFEPLRSQPGRPAEDAFAVRELFKNYLATTAAHGVEP</sequence>
<feature type="region of interest" description="Disordered" evidence="8">
    <location>
        <begin position="355"/>
        <end position="376"/>
    </location>
</feature>
<dbReference type="GO" id="GO:0016787">
    <property type="term" value="F:hydrolase activity"/>
    <property type="evidence" value="ECO:0007669"/>
    <property type="project" value="UniProtKB-KW"/>
</dbReference>
<dbReference type="EnsemblMetazoa" id="XM_014404892.2">
    <property type="protein sequence ID" value="XP_014260378.1"/>
    <property type="gene ID" value="LOC106673007"/>
</dbReference>
<accession>A0A8I6THE4</accession>
<keyword evidence="5" id="KW-0479">Metal-binding</keyword>
<evidence type="ECO:0000313" key="10">
    <source>
        <dbReference type="EnsemblMetazoa" id="XP_014260378.1"/>
    </source>
</evidence>
<evidence type="ECO:0000256" key="3">
    <source>
        <dbReference type="ARBA" id="ARBA00006958"/>
    </source>
</evidence>
<feature type="compositionally biased region" description="Polar residues" evidence="8">
    <location>
        <begin position="359"/>
        <end position="368"/>
    </location>
</feature>
<dbReference type="EnsemblMetazoa" id="XM_024230168.1">
    <property type="protein sequence ID" value="XP_024085936.1"/>
    <property type="gene ID" value="LOC106664153"/>
</dbReference>
<dbReference type="OrthoDB" id="6581837at2759"/>
<evidence type="ECO:0000256" key="5">
    <source>
        <dbReference type="ARBA" id="ARBA00022723"/>
    </source>
</evidence>